<dbReference type="AlphaFoldDB" id="A0A3D8PC31"/>
<keyword evidence="2 5" id="KW-0808">Transferase</keyword>
<dbReference type="InterPro" id="IPR050500">
    <property type="entry name" value="Phos_Acetyltrans/Butyryltrans"/>
</dbReference>
<comment type="similarity">
    <text evidence="1">Belongs to the phosphate acetyltransferase and butyryltransferase family.</text>
</comment>
<evidence type="ECO:0000256" key="3">
    <source>
        <dbReference type="ARBA" id="ARBA00023315"/>
    </source>
</evidence>
<dbReference type="InterPro" id="IPR012147">
    <property type="entry name" value="P_Ac_Bu_trans"/>
</dbReference>
<gene>
    <name evidence="5" type="ORF">DIE28_12060</name>
</gene>
<dbReference type="PIRSF" id="PIRSF000428">
    <property type="entry name" value="P_Ac_trans"/>
    <property type="match status" value="1"/>
</dbReference>
<dbReference type="SUPFAM" id="SSF53659">
    <property type="entry name" value="Isocitrate/Isopropylmalate dehydrogenase-like"/>
    <property type="match status" value="1"/>
</dbReference>
<sequence>MTDAYQAIIDRCAGLPPLRAAVVHPVRPSVFEAVEQARVAGLIQPVLVGPAARIAAALAEAGLDAQDYEIVDAEHSHAAAARAAAMAGIGQVGAIIKGSLHSDELLGAVIDPAAGLRTERRISHAFLMLTPDYPRPFIITDAAVNIAPDLPAKADILCNAIALWRVLWGPARPRVAILAAVETVNPRMQATLDAAALCKMADRGQILDAELDGPLAFDNAVSPAAAREKGIVSPVGGQAEILLVPDIESGNMLAKQLVFMGGADAAGIVLGARVPVVLTSRADSVRARLLSTALAVLMAEARRLGQVK</sequence>
<keyword evidence="6" id="KW-1185">Reference proteome</keyword>
<dbReference type="Gene3D" id="3.40.718.10">
    <property type="entry name" value="Isopropylmalate Dehydrogenase"/>
    <property type="match status" value="1"/>
</dbReference>
<dbReference type="Proteomes" id="UP000256679">
    <property type="component" value="Unassembled WGS sequence"/>
</dbReference>
<comment type="caution">
    <text evidence="5">The sequence shown here is derived from an EMBL/GenBank/DDBJ whole genome shotgun (WGS) entry which is preliminary data.</text>
</comment>
<evidence type="ECO:0000259" key="4">
    <source>
        <dbReference type="Pfam" id="PF01515"/>
    </source>
</evidence>
<name>A0A3D8PC31_9RHOB</name>
<reference evidence="5 6" key="1">
    <citation type="submission" date="2018-05" db="EMBL/GenBank/DDBJ databases">
        <title>Whole genome sequencing of Paracoccus thiocyanatus SST.</title>
        <authorList>
            <person name="Ghosh W."/>
            <person name="Rameez M.J."/>
            <person name="Roy C."/>
        </authorList>
    </citation>
    <scope>NUCLEOTIDE SEQUENCE [LARGE SCALE GENOMIC DNA]</scope>
    <source>
        <strain evidence="5 6">SST</strain>
    </source>
</reference>
<dbReference type="GO" id="GO:0008959">
    <property type="term" value="F:phosphate acetyltransferase activity"/>
    <property type="evidence" value="ECO:0007669"/>
    <property type="project" value="UniProtKB-EC"/>
</dbReference>
<dbReference type="NCBIfam" id="NF006045">
    <property type="entry name" value="PRK08190.1"/>
    <property type="match status" value="1"/>
</dbReference>
<organism evidence="5 6">
    <name type="scientific">Paracoccus thiocyanatus</name>
    <dbReference type="NCBI Taxonomy" id="34006"/>
    <lineage>
        <taxon>Bacteria</taxon>
        <taxon>Pseudomonadati</taxon>
        <taxon>Pseudomonadota</taxon>
        <taxon>Alphaproteobacteria</taxon>
        <taxon>Rhodobacterales</taxon>
        <taxon>Paracoccaceae</taxon>
        <taxon>Paracoccus</taxon>
    </lineage>
</organism>
<evidence type="ECO:0000313" key="6">
    <source>
        <dbReference type="Proteomes" id="UP000256679"/>
    </source>
</evidence>
<protein>
    <submittedName>
        <fullName evidence="5">Phosphate acetyltransferase</fullName>
        <ecNumber evidence="5">2.3.1.8</ecNumber>
    </submittedName>
</protein>
<dbReference type="Pfam" id="PF01515">
    <property type="entry name" value="PTA_PTB"/>
    <property type="match status" value="1"/>
</dbReference>
<proteinExistence type="inferred from homology"/>
<dbReference type="EC" id="2.3.1.8" evidence="5"/>
<dbReference type="NCBIfam" id="NF008852">
    <property type="entry name" value="PRK11890.1"/>
    <property type="match status" value="1"/>
</dbReference>
<evidence type="ECO:0000256" key="1">
    <source>
        <dbReference type="ARBA" id="ARBA00005656"/>
    </source>
</evidence>
<dbReference type="InterPro" id="IPR002505">
    <property type="entry name" value="PTA_PTB"/>
</dbReference>
<dbReference type="EMBL" id="QFCQ01000070">
    <property type="protein sequence ID" value="RDW12719.1"/>
    <property type="molecule type" value="Genomic_DNA"/>
</dbReference>
<dbReference type="PANTHER" id="PTHR43356:SF2">
    <property type="entry name" value="PHOSPHATE ACETYLTRANSFERASE"/>
    <property type="match status" value="1"/>
</dbReference>
<evidence type="ECO:0000256" key="2">
    <source>
        <dbReference type="ARBA" id="ARBA00022679"/>
    </source>
</evidence>
<accession>A0A3D8PC31</accession>
<dbReference type="PANTHER" id="PTHR43356">
    <property type="entry name" value="PHOSPHATE ACETYLTRANSFERASE"/>
    <property type="match status" value="1"/>
</dbReference>
<evidence type="ECO:0000313" key="5">
    <source>
        <dbReference type="EMBL" id="RDW12719.1"/>
    </source>
</evidence>
<dbReference type="RefSeq" id="WP_115756257.1">
    <property type="nucleotide sequence ID" value="NZ_QFCQ01000070.1"/>
</dbReference>
<feature type="domain" description="Phosphate acetyl/butaryl transferase" evidence="4">
    <location>
        <begin position="80"/>
        <end position="295"/>
    </location>
</feature>
<keyword evidence="3 5" id="KW-0012">Acyltransferase</keyword>